<dbReference type="PANTHER" id="PTHR30163">
    <property type="entry name" value="MEMBRANE-BOUND LYTIC MUREIN TRANSGLYCOSYLASE B"/>
    <property type="match status" value="1"/>
</dbReference>
<accession>A0ABW7WEJ0</accession>
<feature type="compositionally biased region" description="Pro residues" evidence="1">
    <location>
        <begin position="241"/>
        <end position="252"/>
    </location>
</feature>
<sequence>MADPHNVFDAALAAGKYLCSGGLDLRDPAQELRAVLRYNNSMAYAANVLSWARAYRTGGSPAQVRVSPDLVAPGSLPPVGPGTDMTAVTATVPAPEAATTPAPAPRPQIPRQTQVMITLPGLPPIPCGIFCPPPEPVHPCVAQPIPAPMPQPGQPESGRIPLAPGQTYGAAPGQLRDPDVDGAGAEPRSADAGTVDCAQPEAATAPVPVPDAPQRDVAPRHPEPATTTPSAPEPEPEPAPEAEQAPPPPPAITLPFGIVIPLPGPPPPPPAG</sequence>
<evidence type="ECO:0000313" key="3">
    <source>
        <dbReference type="Proteomes" id="UP001611450"/>
    </source>
</evidence>
<dbReference type="RefSeq" id="WP_396953520.1">
    <property type="nucleotide sequence ID" value="NZ_JBIRXV010000002.1"/>
</dbReference>
<protein>
    <submittedName>
        <fullName evidence="2">Uncharacterized protein</fullName>
    </submittedName>
</protein>
<feature type="region of interest" description="Disordered" evidence="1">
    <location>
        <begin position="142"/>
        <end position="272"/>
    </location>
</feature>
<keyword evidence="3" id="KW-1185">Reference proteome</keyword>
<dbReference type="PANTHER" id="PTHR30163:SF8">
    <property type="entry name" value="LYTIC MUREIN TRANSGLYCOSYLASE"/>
    <property type="match status" value="1"/>
</dbReference>
<feature type="compositionally biased region" description="Basic and acidic residues" evidence="1">
    <location>
        <begin position="213"/>
        <end position="223"/>
    </location>
</feature>
<name>A0ABW7WEJ0_9NOCA</name>
<dbReference type="Proteomes" id="UP001611450">
    <property type="component" value="Unassembled WGS sequence"/>
</dbReference>
<dbReference type="InterPro" id="IPR023346">
    <property type="entry name" value="Lysozyme-like_dom_sf"/>
</dbReference>
<proteinExistence type="predicted"/>
<feature type="compositionally biased region" description="Pro residues" evidence="1">
    <location>
        <begin position="262"/>
        <end position="272"/>
    </location>
</feature>
<dbReference type="SUPFAM" id="SSF53955">
    <property type="entry name" value="Lysozyme-like"/>
    <property type="match status" value="1"/>
</dbReference>
<evidence type="ECO:0000313" key="2">
    <source>
        <dbReference type="EMBL" id="MFI2321388.1"/>
    </source>
</evidence>
<reference evidence="2 3" key="1">
    <citation type="submission" date="2024-10" db="EMBL/GenBank/DDBJ databases">
        <title>The Natural Products Discovery Center: Release of the First 8490 Sequenced Strains for Exploring Actinobacteria Biosynthetic Diversity.</title>
        <authorList>
            <person name="Kalkreuter E."/>
            <person name="Kautsar S.A."/>
            <person name="Yang D."/>
            <person name="Bader C.D."/>
            <person name="Teijaro C.N."/>
            <person name="Fluegel L."/>
            <person name="Davis C.M."/>
            <person name="Simpson J.R."/>
            <person name="Lauterbach L."/>
            <person name="Steele A.D."/>
            <person name="Gui C."/>
            <person name="Meng S."/>
            <person name="Li G."/>
            <person name="Viehrig K."/>
            <person name="Ye F."/>
            <person name="Su P."/>
            <person name="Kiefer A.F."/>
            <person name="Nichols A."/>
            <person name="Cepeda A.J."/>
            <person name="Yan W."/>
            <person name="Fan B."/>
            <person name="Jiang Y."/>
            <person name="Adhikari A."/>
            <person name="Zheng C.-J."/>
            <person name="Schuster L."/>
            <person name="Cowan T.M."/>
            <person name="Smanski M.J."/>
            <person name="Chevrette M.G."/>
            <person name="De Carvalho L.P.S."/>
            <person name="Shen B."/>
        </authorList>
    </citation>
    <scope>NUCLEOTIDE SEQUENCE [LARGE SCALE GENOMIC DNA]</scope>
    <source>
        <strain evidence="2 3">NPDC019626</strain>
    </source>
</reference>
<comment type="caution">
    <text evidence="2">The sequence shown here is derived from an EMBL/GenBank/DDBJ whole genome shotgun (WGS) entry which is preliminary data.</text>
</comment>
<dbReference type="InterPro" id="IPR043426">
    <property type="entry name" value="MltB-like"/>
</dbReference>
<evidence type="ECO:0000256" key="1">
    <source>
        <dbReference type="SAM" id="MobiDB-lite"/>
    </source>
</evidence>
<gene>
    <name evidence="2" type="ORF">ACH47G_12950</name>
</gene>
<organism evidence="2 3">
    <name type="scientific">Nocardia beijingensis</name>
    <dbReference type="NCBI Taxonomy" id="95162"/>
    <lineage>
        <taxon>Bacteria</taxon>
        <taxon>Bacillati</taxon>
        <taxon>Actinomycetota</taxon>
        <taxon>Actinomycetes</taxon>
        <taxon>Mycobacteriales</taxon>
        <taxon>Nocardiaceae</taxon>
        <taxon>Nocardia</taxon>
    </lineage>
</organism>
<dbReference type="EMBL" id="JBIRXV010000002">
    <property type="protein sequence ID" value="MFI2321388.1"/>
    <property type="molecule type" value="Genomic_DNA"/>
</dbReference>